<dbReference type="GO" id="GO:0043565">
    <property type="term" value="F:sequence-specific DNA binding"/>
    <property type="evidence" value="ECO:0007669"/>
    <property type="project" value="InterPro"/>
</dbReference>
<keyword evidence="1" id="KW-0805">Transcription regulation</keyword>
<keyword evidence="4" id="KW-0812">Transmembrane</keyword>
<feature type="transmembrane region" description="Helical" evidence="4">
    <location>
        <begin position="62"/>
        <end position="86"/>
    </location>
</feature>
<feature type="domain" description="HTH araC/xylS-type" evidence="5">
    <location>
        <begin position="238"/>
        <end position="340"/>
    </location>
</feature>
<dbReference type="SMART" id="SM00342">
    <property type="entry name" value="HTH_ARAC"/>
    <property type="match status" value="1"/>
</dbReference>
<keyword evidence="2" id="KW-0238">DNA-binding</keyword>
<dbReference type="InterPro" id="IPR018060">
    <property type="entry name" value="HTH_AraC"/>
</dbReference>
<evidence type="ECO:0000256" key="1">
    <source>
        <dbReference type="ARBA" id="ARBA00023015"/>
    </source>
</evidence>
<dbReference type="RefSeq" id="WP_369057938.1">
    <property type="nucleotide sequence ID" value="NZ_CP158375.1"/>
</dbReference>
<evidence type="ECO:0000313" key="6">
    <source>
        <dbReference type="EMBL" id="XDO95085.1"/>
    </source>
</evidence>
<evidence type="ECO:0000256" key="2">
    <source>
        <dbReference type="ARBA" id="ARBA00023125"/>
    </source>
</evidence>
<evidence type="ECO:0000256" key="3">
    <source>
        <dbReference type="ARBA" id="ARBA00023163"/>
    </source>
</evidence>
<keyword evidence="3" id="KW-0804">Transcription</keyword>
<reference evidence="6" key="1">
    <citation type="submission" date="2024-06" db="EMBL/GenBank/DDBJ databases">
        <title>Caulobacter inopinatus, sp. nov.</title>
        <authorList>
            <person name="Donachie S.P."/>
        </authorList>
    </citation>
    <scope>NUCLEOTIDE SEQUENCE</scope>
    <source>
        <strain evidence="6">73W</strain>
    </source>
</reference>
<organism evidence="6">
    <name type="scientific">Caulobacter sp. 73W</name>
    <dbReference type="NCBI Taxonomy" id="3161137"/>
    <lineage>
        <taxon>Bacteria</taxon>
        <taxon>Pseudomonadati</taxon>
        <taxon>Pseudomonadota</taxon>
        <taxon>Alphaproteobacteria</taxon>
        <taxon>Caulobacterales</taxon>
        <taxon>Caulobacteraceae</taxon>
        <taxon>Caulobacter</taxon>
    </lineage>
</organism>
<keyword evidence="4" id="KW-1133">Transmembrane helix</keyword>
<dbReference type="EMBL" id="CP158375">
    <property type="protein sequence ID" value="XDO95085.1"/>
    <property type="molecule type" value="Genomic_DNA"/>
</dbReference>
<feature type="transmembrane region" description="Helical" evidence="4">
    <location>
        <begin position="6"/>
        <end position="26"/>
    </location>
</feature>
<dbReference type="Gene3D" id="1.10.10.60">
    <property type="entry name" value="Homeodomain-like"/>
    <property type="match status" value="1"/>
</dbReference>
<accession>A0AB39KNA7</accession>
<name>A0AB39KNA7_9CAUL</name>
<protein>
    <submittedName>
        <fullName evidence="6">Helix-turn-helix domain-containing protein</fullName>
    </submittedName>
</protein>
<dbReference type="SUPFAM" id="SSF46689">
    <property type="entry name" value="Homeodomain-like"/>
    <property type="match status" value="1"/>
</dbReference>
<dbReference type="AlphaFoldDB" id="A0AB39KNA7"/>
<dbReference type="PROSITE" id="PS01124">
    <property type="entry name" value="HTH_ARAC_FAMILY_2"/>
    <property type="match status" value="1"/>
</dbReference>
<feature type="transmembrane region" description="Helical" evidence="4">
    <location>
        <begin position="187"/>
        <end position="208"/>
    </location>
</feature>
<feature type="transmembrane region" description="Helical" evidence="4">
    <location>
        <begin position="33"/>
        <end position="50"/>
    </location>
</feature>
<proteinExistence type="predicted"/>
<dbReference type="PANTHER" id="PTHR43280:SF29">
    <property type="entry name" value="ARAC-FAMILY TRANSCRIPTIONAL REGULATOR"/>
    <property type="match status" value="1"/>
</dbReference>
<dbReference type="InterPro" id="IPR009057">
    <property type="entry name" value="Homeodomain-like_sf"/>
</dbReference>
<gene>
    <name evidence="6" type="ORF">ABOZ73_09605</name>
</gene>
<feature type="transmembrane region" description="Helical" evidence="4">
    <location>
        <begin position="121"/>
        <end position="140"/>
    </location>
</feature>
<feature type="transmembrane region" description="Helical" evidence="4">
    <location>
        <begin position="161"/>
        <end position="181"/>
    </location>
</feature>
<dbReference type="Pfam" id="PF12833">
    <property type="entry name" value="HTH_18"/>
    <property type="match status" value="1"/>
</dbReference>
<sequence>MSLQDLDVIVRAAGATLALAGVFLLHRDGHRRLAMAFLPLALGLAGFLAGNTPETALRLGGMAGYVGKFLAGWAAVFLWWFCLAVFDRGFRPRGAVLATGLAWIIIASADRGLFGPALEDLGLSWILITLGFGMVAHLAWRVIRDREGDLLDRRRGARMMVVVLLGGQLLADLAVDVVLGMDWQPHAFSILQNAGFLLFVCWLAWVGFETDEPAPPIQKKAAAPVDTAEDTRLKDRLGFLIDVERVHLDPELTFDGFVRQMGAPERTVRRLINHQLGHDHFRSFLNAKRVDEARRLLADPGRRGDKLIAIALDSGFSSLASFNRVFRDVAHTTPSAFRAHAGF</sequence>
<feature type="transmembrane region" description="Helical" evidence="4">
    <location>
        <begin position="93"/>
        <end position="109"/>
    </location>
</feature>
<keyword evidence="4" id="KW-0472">Membrane</keyword>
<dbReference type="PANTHER" id="PTHR43280">
    <property type="entry name" value="ARAC-FAMILY TRANSCRIPTIONAL REGULATOR"/>
    <property type="match status" value="1"/>
</dbReference>
<dbReference type="GO" id="GO:0003700">
    <property type="term" value="F:DNA-binding transcription factor activity"/>
    <property type="evidence" value="ECO:0007669"/>
    <property type="project" value="InterPro"/>
</dbReference>
<evidence type="ECO:0000259" key="5">
    <source>
        <dbReference type="PROSITE" id="PS01124"/>
    </source>
</evidence>
<evidence type="ECO:0000256" key="4">
    <source>
        <dbReference type="SAM" id="Phobius"/>
    </source>
</evidence>